<sequence length="474" mass="52409">MLTPKLNRHLRLTFFTCLVSCHQFVIGSSLIFSSILLSKLKEPTSTIKITAEDGSWIASLPILICPIGLLILGILIDKIGRRKALQASYIPIIISWLVFIYADSLKWIIIGRIILGISFGSGTSVFMYVSEVSPPEYRPLYLSVVTVFVGMGMMFECVLSIYFHWRTVSIILFVISAVNFASMTFVPESPLWLRARGLYREAEEAERLLGLEPAATTVVVPPVTSLTVNGDEQLCGADGTAAAGKSTSAAYWKQFTGPSVWKPTLITVLFFVCQQCSGIYVMLFYSVDVLRDCRVQWDGVTVTAFLSLSRVAGSLVYSMLHHVPRKTLVMASGIGMGLSLTTAIVYMHMFNDMASPPYGEVLIVAFIGYVFFALLAMLPLPWTLCGEVFPMAVKGVLCGIVQTIGYEILFIIIKVYPAFVSTYGVQCVWSIFTVFSFICVLFGAFILPETKGKSLDEILSTFESRKKSMKNNLP</sequence>
<feature type="transmembrane region" description="Helical" evidence="5">
    <location>
        <begin position="265"/>
        <end position="287"/>
    </location>
</feature>
<dbReference type="GO" id="GO:0016020">
    <property type="term" value="C:membrane"/>
    <property type="evidence" value="ECO:0007669"/>
    <property type="project" value="UniProtKB-SubCell"/>
</dbReference>
<dbReference type="GO" id="GO:0022857">
    <property type="term" value="F:transmembrane transporter activity"/>
    <property type="evidence" value="ECO:0007669"/>
    <property type="project" value="InterPro"/>
</dbReference>
<dbReference type="InterPro" id="IPR050549">
    <property type="entry name" value="MFS_Trehalose_Transporter"/>
</dbReference>
<comment type="subcellular location">
    <subcellularLocation>
        <location evidence="1">Membrane</location>
        <topology evidence="1">Multi-pass membrane protein</topology>
    </subcellularLocation>
</comment>
<feature type="transmembrane region" description="Helical" evidence="5">
    <location>
        <begin position="56"/>
        <end position="77"/>
    </location>
</feature>
<dbReference type="PROSITE" id="PS50850">
    <property type="entry name" value="MFS"/>
    <property type="match status" value="1"/>
</dbReference>
<evidence type="ECO:0000256" key="3">
    <source>
        <dbReference type="ARBA" id="ARBA00022989"/>
    </source>
</evidence>
<keyword evidence="3 5" id="KW-1133">Transmembrane helix</keyword>
<evidence type="ECO:0000256" key="1">
    <source>
        <dbReference type="ARBA" id="ARBA00004141"/>
    </source>
</evidence>
<feature type="transmembrane region" description="Helical" evidence="5">
    <location>
        <begin position="108"/>
        <end position="128"/>
    </location>
</feature>
<dbReference type="PANTHER" id="PTHR48021:SF32">
    <property type="entry name" value="FACILITATED TREHALOSE TRANSPORTER TRET1-2 HOMOLOG-LIKE PROTEIN"/>
    <property type="match status" value="1"/>
</dbReference>
<keyword evidence="2 5" id="KW-0812">Transmembrane</keyword>
<dbReference type="InterPro" id="IPR036259">
    <property type="entry name" value="MFS_trans_sf"/>
</dbReference>
<keyword evidence="4 5" id="KW-0472">Membrane</keyword>
<feature type="transmembrane region" description="Helical" evidence="5">
    <location>
        <begin position="361"/>
        <end position="384"/>
    </location>
</feature>
<feature type="transmembrane region" description="Helical" evidence="5">
    <location>
        <begin position="168"/>
        <end position="186"/>
    </location>
</feature>
<feature type="transmembrane region" description="Helical" evidence="5">
    <location>
        <begin position="396"/>
        <end position="416"/>
    </location>
</feature>
<evidence type="ECO:0000256" key="4">
    <source>
        <dbReference type="ARBA" id="ARBA00023136"/>
    </source>
</evidence>
<feature type="transmembrane region" description="Helical" evidence="5">
    <location>
        <begin position="12"/>
        <end position="36"/>
    </location>
</feature>
<evidence type="ECO:0000256" key="5">
    <source>
        <dbReference type="SAM" id="Phobius"/>
    </source>
</evidence>
<dbReference type="InterPro" id="IPR003663">
    <property type="entry name" value="Sugar/inositol_transpt"/>
</dbReference>
<evidence type="ECO:0000256" key="2">
    <source>
        <dbReference type="ARBA" id="ARBA00022692"/>
    </source>
</evidence>
<evidence type="ECO:0000259" key="6">
    <source>
        <dbReference type="PROSITE" id="PS50850"/>
    </source>
</evidence>
<dbReference type="PROSITE" id="PS00216">
    <property type="entry name" value="SUGAR_TRANSPORT_1"/>
    <property type="match status" value="1"/>
</dbReference>
<dbReference type="Gene3D" id="1.20.1250.20">
    <property type="entry name" value="MFS general substrate transporter like domains"/>
    <property type="match status" value="1"/>
</dbReference>
<dbReference type="PANTHER" id="PTHR48021">
    <property type="match status" value="1"/>
</dbReference>
<gene>
    <name evidence="7" type="primary">Tret1_2</name>
    <name evidence="7" type="ORF">g.69100</name>
</gene>
<dbReference type="InterPro" id="IPR005828">
    <property type="entry name" value="MFS_sugar_transport-like"/>
</dbReference>
<dbReference type="PRINTS" id="PR00171">
    <property type="entry name" value="SUGRTRNSPORT"/>
</dbReference>
<accession>A0A2S2P2S7</accession>
<feature type="domain" description="Major facilitator superfamily (MFS) profile" evidence="6">
    <location>
        <begin position="13"/>
        <end position="451"/>
    </location>
</feature>
<organism evidence="7">
    <name type="scientific">Schizaphis graminum</name>
    <name type="common">Green bug aphid</name>
    <dbReference type="NCBI Taxonomy" id="13262"/>
    <lineage>
        <taxon>Eukaryota</taxon>
        <taxon>Metazoa</taxon>
        <taxon>Ecdysozoa</taxon>
        <taxon>Arthropoda</taxon>
        <taxon>Hexapoda</taxon>
        <taxon>Insecta</taxon>
        <taxon>Pterygota</taxon>
        <taxon>Neoptera</taxon>
        <taxon>Paraneoptera</taxon>
        <taxon>Hemiptera</taxon>
        <taxon>Sternorrhyncha</taxon>
        <taxon>Aphidomorpha</taxon>
        <taxon>Aphidoidea</taxon>
        <taxon>Aphididae</taxon>
        <taxon>Aphidini</taxon>
        <taxon>Schizaphis</taxon>
    </lineage>
</organism>
<proteinExistence type="predicted"/>
<dbReference type="EMBL" id="GGMR01011154">
    <property type="protein sequence ID" value="MBY23773.1"/>
    <property type="molecule type" value="Transcribed_RNA"/>
</dbReference>
<feature type="transmembrane region" description="Helical" evidence="5">
    <location>
        <begin position="140"/>
        <end position="162"/>
    </location>
</feature>
<reference evidence="7" key="1">
    <citation type="submission" date="2018-04" db="EMBL/GenBank/DDBJ databases">
        <title>Transcriptome of Schizaphis graminum biotype I.</title>
        <authorList>
            <person name="Scully E.D."/>
            <person name="Geib S.M."/>
            <person name="Palmer N.A."/>
            <person name="Koch K."/>
            <person name="Bradshaw J."/>
            <person name="Heng-Moss T."/>
            <person name="Sarath G."/>
        </authorList>
    </citation>
    <scope>NUCLEOTIDE SEQUENCE</scope>
</reference>
<dbReference type="Pfam" id="PF00083">
    <property type="entry name" value="Sugar_tr"/>
    <property type="match status" value="1"/>
</dbReference>
<feature type="transmembrane region" description="Helical" evidence="5">
    <location>
        <begin position="428"/>
        <end position="447"/>
    </location>
</feature>
<name>A0A2S2P2S7_SCHGA</name>
<dbReference type="InterPro" id="IPR020846">
    <property type="entry name" value="MFS_dom"/>
</dbReference>
<dbReference type="SUPFAM" id="SSF103473">
    <property type="entry name" value="MFS general substrate transporter"/>
    <property type="match status" value="1"/>
</dbReference>
<evidence type="ECO:0000313" key="7">
    <source>
        <dbReference type="EMBL" id="MBY23773.1"/>
    </source>
</evidence>
<feature type="transmembrane region" description="Helical" evidence="5">
    <location>
        <begin position="327"/>
        <end position="349"/>
    </location>
</feature>
<dbReference type="AlphaFoldDB" id="A0A2S2P2S7"/>
<protein>
    <submittedName>
        <fullName evidence="7">Facilitated trehalose transporter Tret1</fullName>
    </submittedName>
</protein>
<dbReference type="InterPro" id="IPR005829">
    <property type="entry name" value="Sugar_transporter_CS"/>
</dbReference>